<feature type="transmembrane region" description="Helical" evidence="1">
    <location>
        <begin position="32"/>
        <end position="52"/>
    </location>
</feature>
<feature type="transmembrane region" description="Helical" evidence="1">
    <location>
        <begin position="59"/>
        <end position="76"/>
    </location>
</feature>
<dbReference type="Proteomes" id="UP000535078">
    <property type="component" value="Unassembled WGS sequence"/>
</dbReference>
<accession>A0A7X5XQJ9</accession>
<dbReference type="RefSeq" id="WP_167920306.1">
    <property type="nucleotide sequence ID" value="NZ_JAATIT010000001.1"/>
</dbReference>
<dbReference type="InterPro" id="IPR000620">
    <property type="entry name" value="EamA_dom"/>
</dbReference>
<sequence length="283" mass="28864">MSEALGIGFAIVAALTTASSHALLKSGEDQEAVRALCGVTWAAAAAIPLTFIGAPAPAILPWLAGAVTLHSLYSLVLTRSYTLNDFSVAFPIARGTAPLVATAAGALLFAETPGVGEILGVAAICAGIFSLSAGGRIGTKGLIAALGAGILTAAYTVVDAGGMRASDGVLPFLCWFFFATGMALIVQFRASAGPSAFARMRNNLRPGIAAGSLAIVSFGSTLVALRYAPVAVVSALRETCILVSLLIAWFWMKERVTLHSLTAAVLIAAGALLLLLPHLFPSI</sequence>
<evidence type="ECO:0000313" key="4">
    <source>
        <dbReference type="Proteomes" id="UP000535078"/>
    </source>
</evidence>
<keyword evidence="4" id="KW-1185">Reference proteome</keyword>
<feature type="transmembrane region" description="Helical" evidence="1">
    <location>
        <begin position="117"/>
        <end position="135"/>
    </location>
</feature>
<dbReference type="GO" id="GO:0016020">
    <property type="term" value="C:membrane"/>
    <property type="evidence" value="ECO:0007669"/>
    <property type="project" value="InterPro"/>
</dbReference>
<feature type="transmembrane region" description="Helical" evidence="1">
    <location>
        <begin position="141"/>
        <end position="158"/>
    </location>
</feature>
<feature type="transmembrane region" description="Helical" evidence="1">
    <location>
        <begin position="88"/>
        <end position="110"/>
    </location>
</feature>
<dbReference type="SUPFAM" id="SSF103481">
    <property type="entry name" value="Multidrug resistance efflux transporter EmrE"/>
    <property type="match status" value="2"/>
</dbReference>
<reference evidence="3 4" key="1">
    <citation type="submission" date="2020-03" db="EMBL/GenBank/DDBJ databases">
        <title>Genomic Encyclopedia of Type Strains, Phase IV (KMG-IV): sequencing the most valuable type-strain genomes for metagenomic binning, comparative biology and taxonomic classification.</title>
        <authorList>
            <person name="Goeker M."/>
        </authorList>
    </citation>
    <scope>NUCLEOTIDE SEQUENCE [LARGE SCALE GENOMIC DNA]</scope>
    <source>
        <strain evidence="3 4">DSM 25229</strain>
    </source>
</reference>
<dbReference type="EMBL" id="JAATIT010000001">
    <property type="protein sequence ID" value="NJB89099.1"/>
    <property type="molecule type" value="Genomic_DNA"/>
</dbReference>
<protein>
    <submittedName>
        <fullName evidence="3">Drug/metabolite transporter (DMT)-like permease</fullName>
    </submittedName>
</protein>
<feature type="domain" description="EamA" evidence="2">
    <location>
        <begin position="140"/>
        <end position="275"/>
    </location>
</feature>
<keyword evidence="1" id="KW-0472">Membrane</keyword>
<dbReference type="Gene3D" id="1.10.3730.20">
    <property type="match status" value="2"/>
</dbReference>
<evidence type="ECO:0000256" key="1">
    <source>
        <dbReference type="SAM" id="Phobius"/>
    </source>
</evidence>
<keyword evidence="1" id="KW-0812">Transmembrane</keyword>
<dbReference type="AlphaFoldDB" id="A0A7X5XQJ9"/>
<comment type="caution">
    <text evidence="3">The sequence shown here is derived from an EMBL/GenBank/DDBJ whole genome shotgun (WGS) entry which is preliminary data.</text>
</comment>
<dbReference type="InterPro" id="IPR037185">
    <property type="entry name" value="EmrE-like"/>
</dbReference>
<feature type="transmembrane region" description="Helical" evidence="1">
    <location>
        <begin position="208"/>
        <end position="228"/>
    </location>
</feature>
<feature type="transmembrane region" description="Helical" evidence="1">
    <location>
        <begin position="258"/>
        <end position="280"/>
    </location>
</feature>
<name>A0A7X5XQJ9_9SPHN</name>
<proteinExistence type="predicted"/>
<gene>
    <name evidence="3" type="ORF">GGR90_001251</name>
</gene>
<feature type="transmembrane region" description="Helical" evidence="1">
    <location>
        <begin position="235"/>
        <end position="252"/>
    </location>
</feature>
<dbReference type="Pfam" id="PF00892">
    <property type="entry name" value="EamA"/>
    <property type="match status" value="1"/>
</dbReference>
<organism evidence="3 4">
    <name type="scientific">Sphingopyxis italica</name>
    <dbReference type="NCBI Taxonomy" id="1129133"/>
    <lineage>
        <taxon>Bacteria</taxon>
        <taxon>Pseudomonadati</taxon>
        <taxon>Pseudomonadota</taxon>
        <taxon>Alphaproteobacteria</taxon>
        <taxon>Sphingomonadales</taxon>
        <taxon>Sphingomonadaceae</taxon>
        <taxon>Sphingopyxis</taxon>
    </lineage>
</organism>
<feature type="transmembrane region" description="Helical" evidence="1">
    <location>
        <begin position="170"/>
        <end position="188"/>
    </location>
</feature>
<evidence type="ECO:0000259" key="2">
    <source>
        <dbReference type="Pfam" id="PF00892"/>
    </source>
</evidence>
<evidence type="ECO:0000313" key="3">
    <source>
        <dbReference type="EMBL" id="NJB89099.1"/>
    </source>
</evidence>
<keyword evidence="1" id="KW-1133">Transmembrane helix</keyword>